<dbReference type="CDD" id="cd03801">
    <property type="entry name" value="GT4_PimA-like"/>
    <property type="match status" value="1"/>
</dbReference>
<evidence type="ECO:0000313" key="3">
    <source>
        <dbReference type="Proteomes" id="UP000196531"/>
    </source>
</evidence>
<evidence type="ECO:0000259" key="1">
    <source>
        <dbReference type="Pfam" id="PF00534"/>
    </source>
</evidence>
<dbReference type="InterPro" id="IPR001296">
    <property type="entry name" value="Glyco_trans_1"/>
</dbReference>
<dbReference type="Gene3D" id="3.40.50.2000">
    <property type="entry name" value="Glycogen Phosphorylase B"/>
    <property type="match status" value="1"/>
</dbReference>
<dbReference type="PANTHER" id="PTHR45947:SF3">
    <property type="entry name" value="SULFOQUINOVOSYL TRANSFERASE SQD2"/>
    <property type="match status" value="1"/>
</dbReference>
<accession>A0A1Y5F2G7</accession>
<dbReference type="Pfam" id="PF00534">
    <property type="entry name" value="Glycos_transf_1"/>
    <property type="match status" value="1"/>
</dbReference>
<sequence>MILIRRKQTSDWVSCQSITKNLESLYRKSFADEVTTLEISADANKYDHWLMAKEIATLEPTHVVFIDHTPHPVDLVTSIFMQEMKVKPSFIFHIFGDFSLQSQSWLQIEEVLKDSKSIFICASDKEVLLLKNLINAKEGVIQKLPFPIDGDFFKFDEKKVKNNKKFKFLYTGRLSDQKNIMELIQYFNQYNKTINPETELVIAGPYDDLGIPFLGKRMKKGSYGLHVENLISSLANDNIKVIGNCNHEELRQIYHECDAYVSLSTHNDEDYGMAPAEALTCGLPCLLSDWGGFSSFSFVDFSNVVLTPVEIRKNKILPEAMDVVKKLHLISSKKLEISERAELSNKALKRLSIDGLIRPLKEIYKTELKEGSFHSFHGNFKSLSTTHLINGATPYFRAPNGSYSTLYKEIYAPYFKRLISEN</sequence>
<dbReference type="EMBL" id="MAAO01000015">
    <property type="protein sequence ID" value="OUR93621.1"/>
    <property type="molecule type" value="Genomic_DNA"/>
</dbReference>
<reference evidence="3" key="1">
    <citation type="journal article" date="2017" name="Proc. Natl. Acad. Sci. U.S.A.">
        <title>Simulation of Deepwater Horizon oil plume reveals substrate specialization within a complex community of hydrocarbon-degraders.</title>
        <authorList>
            <person name="Hu P."/>
            <person name="Dubinsky E.A."/>
            <person name="Probst A.J."/>
            <person name="Wang J."/>
            <person name="Sieber C.M.K."/>
            <person name="Tom L.M."/>
            <person name="Gardinali P."/>
            <person name="Banfield J.F."/>
            <person name="Atlas R.M."/>
            <person name="Andersen G.L."/>
        </authorList>
    </citation>
    <scope>NUCLEOTIDE SEQUENCE [LARGE SCALE GENOMIC DNA]</scope>
</reference>
<dbReference type="PANTHER" id="PTHR45947">
    <property type="entry name" value="SULFOQUINOVOSYL TRANSFERASE SQD2"/>
    <property type="match status" value="1"/>
</dbReference>
<evidence type="ECO:0000313" key="2">
    <source>
        <dbReference type="EMBL" id="OUR93621.1"/>
    </source>
</evidence>
<dbReference type="GO" id="GO:0016757">
    <property type="term" value="F:glycosyltransferase activity"/>
    <property type="evidence" value="ECO:0007669"/>
    <property type="project" value="InterPro"/>
</dbReference>
<organism evidence="2 3">
    <name type="scientific">Halobacteriovorax marinus</name>
    <dbReference type="NCBI Taxonomy" id="97084"/>
    <lineage>
        <taxon>Bacteria</taxon>
        <taxon>Pseudomonadati</taxon>
        <taxon>Bdellovibrionota</taxon>
        <taxon>Bacteriovoracia</taxon>
        <taxon>Bacteriovoracales</taxon>
        <taxon>Halobacteriovoraceae</taxon>
        <taxon>Halobacteriovorax</taxon>
    </lineage>
</organism>
<protein>
    <recommendedName>
        <fullName evidence="1">Glycosyl transferase family 1 domain-containing protein</fullName>
    </recommendedName>
</protein>
<comment type="caution">
    <text evidence="2">The sequence shown here is derived from an EMBL/GenBank/DDBJ whole genome shotgun (WGS) entry which is preliminary data.</text>
</comment>
<proteinExistence type="predicted"/>
<dbReference type="InterPro" id="IPR050194">
    <property type="entry name" value="Glycosyltransferase_grp1"/>
</dbReference>
<dbReference type="AlphaFoldDB" id="A0A1Y5F2G7"/>
<gene>
    <name evidence="2" type="ORF">A9Q84_19320</name>
</gene>
<dbReference type="Proteomes" id="UP000196531">
    <property type="component" value="Unassembled WGS sequence"/>
</dbReference>
<dbReference type="SUPFAM" id="SSF53756">
    <property type="entry name" value="UDP-Glycosyltransferase/glycogen phosphorylase"/>
    <property type="match status" value="1"/>
</dbReference>
<feature type="domain" description="Glycosyl transferase family 1" evidence="1">
    <location>
        <begin position="154"/>
        <end position="295"/>
    </location>
</feature>
<name>A0A1Y5F2G7_9BACT</name>